<evidence type="ECO:0000256" key="1">
    <source>
        <dbReference type="SAM" id="MobiDB-lite"/>
    </source>
</evidence>
<feature type="transmembrane region" description="Helical" evidence="2">
    <location>
        <begin position="39"/>
        <end position="63"/>
    </location>
</feature>
<dbReference type="Gene3D" id="2.160.20.80">
    <property type="entry name" value="E3 ubiquitin-protein ligase SopA"/>
    <property type="match status" value="1"/>
</dbReference>
<keyword evidence="2" id="KW-1133">Transmembrane helix</keyword>
<keyword evidence="2" id="KW-0812">Transmembrane</keyword>
<feature type="region of interest" description="Disordered" evidence="1">
    <location>
        <begin position="1"/>
        <end position="21"/>
    </location>
</feature>
<proteinExistence type="predicted"/>
<name>A0ABV9U2T8_9ACTN</name>
<feature type="transmembrane region" description="Helical" evidence="2">
    <location>
        <begin position="83"/>
        <end position="101"/>
    </location>
</feature>
<organism evidence="3 4">
    <name type="scientific">Actinomadura gamaensis</name>
    <dbReference type="NCBI Taxonomy" id="1763541"/>
    <lineage>
        <taxon>Bacteria</taxon>
        <taxon>Bacillati</taxon>
        <taxon>Actinomycetota</taxon>
        <taxon>Actinomycetes</taxon>
        <taxon>Streptosporangiales</taxon>
        <taxon>Thermomonosporaceae</taxon>
        <taxon>Actinomadura</taxon>
    </lineage>
</organism>
<dbReference type="Pfam" id="PF13576">
    <property type="entry name" value="Pentapeptide_3"/>
    <property type="match status" value="2"/>
</dbReference>
<gene>
    <name evidence="3" type="ORF">ACFPCY_23015</name>
</gene>
<dbReference type="RefSeq" id="WP_378258317.1">
    <property type="nucleotide sequence ID" value="NZ_JBHSIT010000006.1"/>
</dbReference>
<feature type="compositionally biased region" description="Basic and acidic residues" evidence="1">
    <location>
        <begin position="9"/>
        <end position="21"/>
    </location>
</feature>
<keyword evidence="2" id="KW-0472">Membrane</keyword>
<sequence length="465" mass="49611">MGEATPQRAADDSDLSERGGELAREREAAAGLWPIRRSLTAAAIAVVLGLATLITAALAALGFPQVQHADSLPLAQLLDVLKVILGTVAGVGALFALVTAYRRQRLAEAAHILAEATHTHTRQVDAAQQAHQERLARNAEHDTAERRITELYNAAAEQLGSPQAVVRLTALYTLERLANSNTGHQQTIVNIISSYLRMPYTPPAAPDPAAQHRQELHVRLTAQRILRAHLTRNAATRWTSIALDLSDATLTGFDLRDCALDSADFTGATFLGVARFDRATFAETISFADTTFRDSAVFVHATFSGMASFTHASFGGGAVFGRVVFQGSAFFENATFTGDAAFGDARFCGSAVCTGATFRAGAAFTRARFDGSAVFGRAVFSGSAHFDRARFNAAAFFDDATFSGGAFFGDTTFGDDAVFSNAEFAVSPSLDGARVADRSRRLLLPTGWQVQAAQDTGGRLVKDDR</sequence>
<dbReference type="EMBL" id="JBHSIT010000006">
    <property type="protein sequence ID" value="MFC4910204.1"/>
    <property type="molecule type" value="Genomic_DNA"/>
</dbReference>
<reference evidence="4" key="1">
    <citation type="journal article" date="2019" name="Int. J. Syst. Evol. Microbiol.">
        <title>The Global Catalogue of Microorganisms (GCM) 10K type strain sequencing project: providing services to taxonomists for standard genome sequencing and annotation.</title>
        <authorList>
            <consortium name="The Broad Institute Genomics Platform"/>
            <consortium name="The Broad Institute Genome Sequencing Center for Infectious Disease"/>
            <person name="Wu L."/>
            <person name="Ma J."/>
        </authorList>
    </citation>
    <scope>NUCLEOTIDE SEQUENCE [LARGE SCALE GENOMIC DNA]</scope>
    <source>
        <strain evidence="4">KLKA75</strain>
    </source>
</reference>
<comment type="caution">
    <text evidence="3">The sequence shown here is derived from an EMBL/GenBank/DDBJ whole genome shotgun (WGS) entry which is preliminary data.</text>
</comment>
<accession>A0ABV9U2T8</accession>
<dbReference type="Proteomes" id="UP001595872">
    <property type="component" value="Unassembled WGS sequence"/>
</dbReference>
<dbReference type="InterPro" id="IPR001646">
    <property type="entry name" value="5peptide_repeat"/>
</dbReference>
<keyword evidence="4" id="KW-1185">Reference proteome</keyword>
<evidence type="ECO:0000256" key="2">
    <source>
        <dbReference type="SAM" id="Phobius"/>
    </source>
</evidence>
<evidence type="ECO:0000313" key="4">
    <source>
        <dbReference type="Proteomes" id="UP001595872"/>
    </source>
</evidence>
<protein>
    <submittedName>
        <fullName evidence="3">Pentapeptide repeat-containing protein</fullName>
    </submittedName>
</protein>
<evidence type="ECO:0000313" key="3">
    <source>
        <dbReference type="EMBL" id="MFC4910204.1"/>
    </source>
</evidence>